<reference evidence="2" key="1">
    <citation type="submission" date="2022-06" db="EMBL/GenBank/DDBJ databases">
        <title>Complete genome sequence of soil microorganisms Streptomyces sp. Qhu-M197 isolated from Alpine meadows habitats on the Tibetan Plateau.</title>
        <authorList>
            <person name="Zhang B."/>
            <person name="Xiang X."/>
            <person name="Fan J."/>
        </authorList>
    </citation>
    <scope>NUCLEOTIDE SEQUENCE</scope>
    <source>
        <strain evidence="2">Qhu-M197</strain>
    </source>
</reference>
<keyword evidence="3" id="KW-1185">Reference proteome</keyword>
<name>A0ABY4ZC55_9ACTN</name>
<accession>A0ABY4ZC55</accession>
<protein>
    <submittedName>
        <fullName evidence="2">Uncharacterized protein</fullName>
    </submittedName>
</protein>
<proteinExistence type="predicted"/>
<evidence type="ECO:0000313" key="3">
    <source>
        <dbReference type="Proteomes" id="UP001056374"/>
    </source>
</evidence>
<dbReference type="EMBL" id="CP099468">
    <property type="protein sequence ID" value="USQ85902.1"/>
    <property type="molecule type" value="Genomic_DNA"/>
</dbReference>
<sequence>MESTIGLSKTELIKPRRPWKTLSDAELVTAESTGTTTDDSTVRQATFHRSNTRTTTTFAATKPRSQPTSEISAEPGAVQGCR</sequence>
<dbReference type="Proteomes" id="UP001056374">
    <property type="component" value="Chromosome"/>
</dbReference>
<gene>
    <name evidence="2" type="ORF">NFX46_20510</name>
</gene>
<evidence type="ECO:0000256" key="1">
    <source>
        <dbReference type="SAM" id="MobiDB-lite"/>
    </source>
</evidence>
<dbReference type="RefSeq" id="WP_252551184.1">
    <property type="nucleotide sequence ID" value="NZ_CP099468.1"/>
</dbReference>
<evidence type="ECO:0000313" key="2">
    <source>
        <dbReference type="EMBL" id="USQ85902.1"/>
    </source>
</evidence>
<organism evidence="2 3">
    <name type="scientific">Streptomyces phaeoluteigriseus</name>
    <dbReference type="NCBI Taxonomy" id="114686"/>
    <lineage>
        <taxon>Bacteria</taxon>
        <taxon>Bacillati</taxon>
        <taxon>Actinomycetota</taxon>
        <taxon>Actinomycetes</taxon>
        <taxon>Kitasatosporales</taxon>
        <taxon>Streptomycetaceae</taxon>
        <taxon>Streptomyces</taxon>
        <taxon>Streptomyces aurantiacus group</taxon>
    </lineage>
</organism>
<feature type="region of interest" description="Disordered" evidence="1">
    <location>
        <begin position="59"/>
        <end position="82"/>
    </location>
</feature>